<organism evidence="2 3">
    <name type="scientific">Cinchona calisaya</name>
    <dbReference type="NCBI Taxonomy" id="153742"/>
    <lineage>
        <taxon>Eukaryota</taxon>
        <taxon>Viridiplantae</taxon>
        <taxon>Streptophyta</taxon>
        <taxon>Embryophyta</taxon>
        <taxon>Tracheophyta</taxon>
        <taxon>Spermatophyta</taxon>
        <taxon>Magnoliopsida</taxon>
        <taxon>eudicotyledons</taxon>
        <taxon>Gunneridae</taxon>
        <taxon>Pentapetalae</taxon>
        <taxon>asterids</taxon>
        <taxon>lamiids</taxon>
        <taxon>Gentianales</taxon>
        <taxon>Rubiaceae</taxon>
        <taxon>Cinchonoideae</taxon>
        <taxon>Cinchoneae</taxon>
        <taxon>Cinchona</taxon>
    </lineage>
</organism>
<keyword evidence="1" id="KW-0812">Transmembrane</keyword>
<evidence type="ECO:0000313" key="3">
    <source>
        <dbReference type="Proteomes" id="UP001630127"/>
    </source>
</evidence>
<keyword evidence="1" id="KW-1133">Transmembrane helix</keyword>
<evidence type="ECO:0000313" key="2">
    <source>
        <dbReference type="EMBL" id="KAL3532918.1"/>
    </source>
</evidence>
<dbReference type="AlphaFoldDB" id="A0ABD3AP11"/>
<comment type="caution">
    <text evidence="2">The sequence shown here is derived from an EMBL/GenBank/DDBJ whole genome shotgun (WGS) entry which is preliminary data.</text>
</comment>
<accession>A0ABD3AP11</accession>
<feature type="transmembrane region" description="Helical" evidence="1">
    <location>
        <begin position="28"/>
        <end position="51"/>
    </location>
</feature>
<protein>
    <submittedName>
        <fullName evidence="2">Uncharacterized protein</fullName>
    </submittedName>
</protein>
<feature type="transmembrane region" description="Helical" evidence="1">
    <location>
        <begin position="227"/>
        <end position="251"/>
    </location>
</feature>
<name>A0ABD3AP11_9GENT</name>
<dbReference type="PANTHER" id="PTHR33133:SF1">
    <property type="entry name" value="EXPRESSED PROTEIN-RELATED"/>
    <property type="match status" value="1"/>
</dbReference>
<feature type="transmembrane region" description="Helical" evidence="1">
    <location>
        <begin position="190"/>
        <end position="215"/>
    </location>
</feature>
<proteinExistence type="predicted"/>
<feature type="transmembrane region" description="Helical" evidence="1">
    <location>
        <begin position="114"/>
        <end position="135"/>
    </location>
</feature>
<dbReference type="EMBL" id="JBJUIK010000003">
    <property type="protein sequence ID" value="KAL3532918.1"/>
    <property type="molecule type" value="Genomic_DNA"/>
</dbReference>
<reference evidence="2 3" key="1">
    <citation type="submission" date="2024-11" db="EMBL/GenBank/DDBJ databases">
        <title>A near-complete genome assembly of Cinchona calisaya.</title>
        <authorList>
            <person name="Lian D.C."/>
            <person name="Zhao X.W."/>
            <person name="Wei L."/>
        </authorList>
    </citation>
    <scope>NUCLEOTIDE SEQUENCE [LARGE SCALE GENOMIC DNA]</scope>
    <source>
        <tissue evidence="2">Nenye</tissue>
    </source>
</reference>
<dbReference type="Proteomes" id="UP001630127">
    <property type="component" value="Unassembled WGS sequence"/>
</dbReference>
<gene>
    <name evidence="2" type="ORF">ACH5RR_006439</name>
</gene>
<keyword evidence="3" id="KW-1185">Reference proteome</keyword>
<evidence type="ECO:0000256" key="1">
    <source>
        <dbReference type="SAM" id="Phobius"/>
    </source>
</evidence>
<feature type="transmembrane region" description="Helical" evidence="1">
    <location>
        <begin position="63"/>
        <end position="93"/>
    </location>
</feature>
<sequence>MDQSLEPFNAAVVILQESIKYLPKNRNLIALTILPSLLLSSIFFLIFNFFYRGHSSVPFGILLFVYITSILAFNSISLFSIIATILLSSISYTERKLSNKGFLLLVLNSSKRPFIWISFALAVVCPFLLFLGDYLTFAADLPQQGILFFWVLYYFSSIVWDLGIVISVIEEDFLGMEALKKAGKLIKGKMVQGYILNFIFVVLPVVLSIQGFRIIRDHKWLLNETIFVLFLVNFSCLLRFLHFVAYTVLYFQCKKNHGEEIEFLG</sequence>
<dbReference type="PANTHER" id="PTHR33133">
    <property type="entry name" value="OS08G0107100 PROTEIN-RELATED"/>
    <property type="match status" value="1"/>
</dbReference>
<keyword evidence="1" id="KW-0472">Membrane</keyword>
<feature type="transmembrane region" description="Helical" evidence="1">
    <location>
        <begin position="147"/>
        <end position="169"/>
    </location>
</feature>